<name>A0A6N8HYB1_9FIRM</name>
<accession>A0A7G8T7D9</accession>
<dbReference type="SUPFAM" id="SSF55729">
    <property type="entry name" value="Acyl-CoA N-acyltransferases (Nat)"/>
    <property type="match status" value="1"/>
</dbReference>
<dbReference type="Pfam" id="PF13420">
    <property type="entry name" value="Acetyltransf_4"/>
    <property type="match status" value="1"/>
</dbReference>
<dbReference type="KEGG" id="cfem:HCR03_12330"/>
<evidence type="ECO:0000313" key="3">
    <source>
        <dbReference type="EMBL" id="QNK39530.1"/>
    </source>
</evidence>
<dbReference type="InterPro" id="IPR016181">
    <property type="entry name" value="Acyl_CoA_acyltransferase"/>
</dbReference>
<dbReference type="Gene3D" id="3.40.630.30">
    <property type="match status" value="1"/>
</dbReference>
<dbReference type="PANTHER" id="PTHR43072">
    <property type="entry name" value="N-ACETYLTRANSFERASE"/>
    <property type="match status" value="1"/>
</dbReference>
<dbReference type="OrthoDB" id="9798006at2"/>
<evidence type="ECO:0000313" key="4">
    <source>
        <dbReference type="Proteomes" id="UP000469440"/>
    </source>
</evidence>
<dbReference type="EMBL" id="VWXL01000052">
    <property type="protein sequence ID" value="MVB10841.1"/>
    <property type="molecule type" value="Genomic_DNA"/>
</dbReference>
<keyword evidence="4" id="KW-1185">Reference proteome</keyword>
<dbReference type="GO" id="GO:0102971">
    <property type="term" value="F:phosphinothricin N-acetyltransferase activity"/>
    <property type="evidence" value="ECO:0007669"/>
    <property type="project" value="UniProtKB-EC"/>
</dbReference>
<dbReference type="Proteomes" id="UP000469440">
    <property type="component" value="Unassembled WGS sequence"/>
</dbReference>
<gene>
    <name evidence="2" type="primary">pat</name>
    <name evidence="2" type="ORF">CAFE_15390</name>
    <name evidence="3" type="ORF">HCR03_12330</name>
</gene>
<keyword evidence="2" id="KW-0012">Acyltransferase</keyword>
<dbReference type="EC" id="2.3.1.183" evidence="2"/>
<organism evidence="2 4">
    <name type="scientific">Caproicibacter fermentans</name>
    <dbReference type="NCBI Taxonomy" id="2576756"/>
    <lineage>
        <taxon>Bacteria</taxon>
        <taxon>Bacillati</taxon>
        <taxon>Bacillota</taxon>
        <taxon>Clostridia</taxon>
        <taxon>Eubacteriales</taxon>
        <taxon>Acutalibacteraceae</taxon>
        <taxon>Caproicibacter</taxon>
    </lineage>
</organism>
<dbReference type="RefSeq" id="WP_156990268.1">
    <property type="nucleotide sequence ID" value="NZ_CP060286.1"/>
</dbReference>
<protein>
    <submittedName>
        <fullName evidence="2 3">N-acetyltransferase</fullName>
        <ecNumber evidence="2">2.3.1.183</ecNumber>
    </submittedName>
</protein>
<keyword evidence="2" id="KW-0808">Transferase</keyword>
<dbReference type="CDD" id="cd04301">
    <property type="entry name" value="NAT_SF"/>
    <property type="match status" value="1"/>
</dbReference>
<dbReference type="Proteomes" id="UP000515909">
    <property type="component" value="Chromosome"/>
</dbReference>
<accession>A0A6N8HYB1</accession>
<proteinExistence type="predicted"/>
<evidence type="ECO:0000313" key="5">
    <source>
        <dbReference type="Proteomes" id="UP000515909"/>
    </source>
</evidence>
<dbReference type="InterPro" id="IPR000182">
    <property type="entry name" value="GNAT_dom"/>
</dbReference>
<sequence>MSQIRFATGSDAEAILEIYKPYILETSITFEEAVPTPEDFRDRILSVSSAYPYLVYESEGRIRGYAYAHRYQARAAYRWNAELSVYVERSGLQKGIGKTLYGALLKLLQLQGIQNVYGIVTAPNRNSEKLHESLGFHKLGIYHNTGYKQGKWRDVQLFEKSIGGHELNPPPLRSIRELDPAAVTEILEQYGQKLIEE</sequence>
<evidence type="ECO:0000259" key="1">
    <source>
        <dbReference type="PROSITE" id="PS51186"/>
    </source>
</evidence>
<reference evidence="2 4" key="1">
    <citation type="submission" date="2019-09" db="EMBL/GenBank/DDBJ databases">
        <title>Genome sequence of Clostridium sp. EA1.</title>
        <authorList>
            <person name="Poehlein A."/>
            <person name="Bengelsdorf F.R."/>
            <person name="Daniel R."/>
        </authorList>
    </citation>
    <scope>NUCLEOTIDE SEQUENCE [LARGE SCALE GENOMIC DNA]</scope>
    <source>
        <strain evidence="2 4">EA1</strain>
    </source>
</reference>
<feature type="domain" description="N-acetyltransferase" evidence="1">
    <location>
        <begin position="2"/>
        <end position="159"/>
    </location>
</feature>
<dbReference type="AlphaFoldDB" id="A0A6N8HYB1"/>
<dbReference type="EMBL" id="CP060286">
    <property type="protein sequence ID" value="QNK39530.1"/>
    <property type="molecule type" value="Genomic_DNA"/>
</dbReference>
<dbReference type="PANTHER" id="PTHR43072:SF8">
    <property type="entry name" value="ACYLTRANSFERASE FABY-RELATED"/>
    <property type="match status" value="1"/>
</dbReference>
<reference evidence="3 5" key="2">
    <citation type="submission" date="2020-08" db="EMBL/GenBank/DDBJ databases">
        <title>The isolate Caproiciproducens sp. 7D4C2 produces n-caproate at mildly acidic conditions from hexoses: genome and rBOX comparison with related strains and chain-elongating bacteria.</title>
        <authorList>
            <person name="Esquivel-Elizondo S."/>
            <person name="Bagci C."/>
            <person name="Temovska M."/>
            <person name="Jeon B.S."/>
            <person name="Bessarab I."/>
            <person name="Williams R.B.H."/>
            <person name="Huson D.H."/>
            <person name="Angenent L.T."/>
        </authorList>
    </citation>
    <scope>NUCLEOTIDE SEQUENCE [LARGE SCALE GENOMIC DNA]</scope>
    <source>
        <strain evidence="3 5">7D4C2</strain>
    </source>
</reference>
<dbReference type="PROSITE" id="PS51186">
    <property type="entry name" value="GNAT"/>
    <property type="match status" value="1"/>
</dbReference>
<evidence type="ECO:0000313" key="2">
    <source>
        <dbReference type="EMBL" id="MVB10841.1"/>
    </source>
</evidence>